<name>A0ABT6ZTP5_9ACTN</name>
<dbReference type="EMBL" id="JANCPR020000008">
    <property type="protein sequence ID" value="MDJ1132442.1"/>
    <property type="molecule type" value="Genomic_DNA"/>
</dbReference>
<keyword evidence="1" id="KW-0175">Coiled coil</keyword>
<reference evidence="2 3" key="1">
    <citation type="submission" date="2023-05" db="EMBL/GenBank/DDBJ databases">
        <title>Streptantibioticus silvisoli sp. nov., acidotolerant actinomycetes 1 from pine litter.</title>
        <authorList>
            <person name="Swiecimska M."/>
            <person name="Golinska P."/>
            <person name="Sangal V."/>
            <person name="Wachnowicz B."/>
            <person name="Goodfellow M."/>
        </authorList>
    </citation>
    <scope>NUCLEOTIDE SEQUENCE [LARGE SCALE GENOMIC DNA]</scope>
    <source>
        <strain evidence="2 3">DSM 42109</strain>
    </source>
</reference>
<feature type="coiled-coil region" evidence="1">
    <location>
        <begin position="35"/>
        <end position="62"/>
    </location>
</feature>
<comment type="caution">
    <text evidence="2">The sequence shown here is derived from an EMBL/GenBank/DDBJ whole genome shotgun (WGS) entry which is preliminary data.</text>
</comment>
<organism evidence="2 3">
    <name type="scientific">Streptomyces iconiensis</name>
    <dbReference type="NCBI Taxonomy" id="1384038"/>
    <lineage>
        <taxon>Bacteria</taxon>
        <taxon>Bacillati</taxon>
        <taxon>Actinomycetota</taxon>
        <taxon>Actinomycetes</taxon>
        <taxon>Kitasatosporales</taxon>
        <taxon>Streptomycetaceae</taxon>
        <taxon>Streptomyces</taxon>
    </lineage>
</organism>
<accession>A0ABT6ZTP5</accession>
<protein>
    <submittedName>
        <fullName evidence="2">Uncharacterized protein</fullName>
    </submittedName>
</protein>
<keyword evidence="3" id="KW-1185">Reference proteome</keyword>
<evidence type="ECO:0000313" key="2">
    <source>
        <dbReference type="EMBL" id="MDJ1132442.1"/>
    </source>
</evidence>
<gene>
    <name evidence="2" type="ORF">NMN56_010870</name>
</gene>
<sequence length="136" mass="15260">MVETPMTPERWAEIRSLDLLALMPERAAAVMGVALRDLIDEVERSRAEVEDLEQERDKLIRWHAEDERTAAARRATITHLRAELAARPTREAVLREAKNVLMAHADRVDGSGLRREWRKAASVLGERADAAGRGAS</sequence>
<dbReference type="Proteomes" id="UP001214441">
    <property type="component" value="Unassembled WGS sequence"/>
</dbReference>
<evidence type="ECO:0000313" key="3">
    <source>
        <dbReference type="Proteomes" id="UP001214441"/>
    </source>
</evidence>
<evidence type="ECO:0000256" key="1">
    <source>
        <dbReference type="SAM" id="Coils"/>
    </source>
</evidence>
<proteinExistence type="predicted"/>
<dbReference type="RefSeq" id="WP_274038976.1">
    <property type="nucleotide sequence ID" value="NZ_JANCPR020000008.1"/>
</dbReference>